<dbReference type="RefSeq" id="WP_109136717.1">
    <property type="nucleotide sequence ID" value="NZ_QFFN01000003.1"/>
</dbReference>
<protein>
    <submittedName>
        <fullName evidence="1">Uncharacterized protein</fullName>
    </submittedName>
</protein>
<sequence length="111" mass="12859">MRQKPNRPGLWQDRDGDIWIVTPENDKAMMVNDLCSWTLEEPVKRFTKDVEGYAPFSRIPVEEADAVMDLFYTGKEEQCSMCGEYDTDVVDGLCEWCRANPIDEDDLEEES</sequence>
<gene>
    <name evidence="1" type="ORF">DF200_02515</name>
</gene>
<evidence type="ECO:0000313" key="1">
    <source>
        <dbReference type="EMBL" id="PWG60489.1"/>
    </source>
</evidence>
<reference evidence="1 2" key="1">
    <citation type="journal article" date="2018" name="Int. J. Syst. Evol. Microbiol.">
        <title>Bifidobacterium catulorum sp. nov., a novel taxon from the faeces of the baby common marmoset (Callithrix jacchus).</title>
        <authorList>
            <person name="Modesto M."/>
            <person name="Michelini S."/>
            <person name="Oki K."/>
            <person name="Biavati B."/>
            <person name="Watanabe K."/>
            <person name="Mattarelli P."/>
        </authorList>
    </citation>
    <scope>NUCLEOTIDE SEQUENCE [LARGE SCALE GENOMIC DNA]</scope>
    <source>
        <strain evidence="1 2">MRM 8.19</strain>
    </source>
</reference>
<accession>A0A2U2MUF9</accession>
<dbReference type="AlphaFoldDB" id="A0A2U2MUF9"/>
<dbReference type="Proteomes" id="UP000245753">
    <property type="component" value="Unassembled WGS sequence"/>
</dbReference>
<dbReference type="EMBL" id="QFFN01000003">
    <property type="protein sequence ID" value="PWG60489.1"/>
    <property type="molecule type" value="Genomic_DNA"/>
</dbReference>
<organism evidence="1 2">
    <name type="scientific">Bifidobacterium catulorum</name>
    <dbReference type="NCBI Taxonomy" id="1630173"/>
    <lineage>
        <taxon>Bacteria</taxon>
        <taxon>Bacillati</taxon>
        <taxon>Actinomycetota</taxon>
        <taxon>Actinomycetes</taxon>
        <taxon>Bifidobacteriales</taxon>
        <taxon>Bifidobacteriaceae</taxon>
        <taxon>Bifidobacterium</taxon>
    </lineage>
</organism>
<name>A0A2U2MUF9_9BIFI</name>
<proteinExistence type="predicted"/>
<keyword evidence="2" id="KW-1185">Reference proteome</keyword>
<comment type="caution">
    <text evidence="1">The sequence shown here is derived from an EMBL/GenBank/DDBJ whole genome shotgun (WGS) entry which is preliminary data.</text>
</comment>
<evidence type="ECO:0000313" key="2">
    <source>
        <dbReference type="Proteomes" id="UP000245753"/>
    </source>
</evidence>
<dbReference type="OrthoDB" id="4556194at2"/>